<gene>
    <name evidence="2" type="ORF">BINO364_LOCUS2596</name>
</gene>
<sequence length="145" mass="16156">MLGYQHTAPSSSMVRNCELSGLKDLNQRSEVRTCLSTNSKLHKSSHRSWSSWIQIYWFPQWGLLASNDALTFIDDHDNQRGHGAEGNILTYKQAKQYKGAIAFMLAHRYGQLQLMSSFAFTDTEAGPPQDGNGNIISSSINSVST</sequence>
<proteinExistence type="inferred from homology"/>
<dbReference type="OrthoDB" id="550577at2759"/>
<dbReference type="EMBL" id="OV170230">
    <property type="protein sequence ID" value="CAH0715704.1"/>
    <property type="molecule type" value="Genomic_DNA"/>
</dbReference>
<feature type="non-terminal residue" evidence="2">
    <location>
        <position position="145"/>
    </location>
</feature>
<evidence type="ECO:0000256" key="1">
    <source>
        <dbReference type="ARBA" id="ARBA00008061"/>
    </source>
</evidence>
<dbReference type="Proteomes" id="UP000838878">
    <property type="component" value="Chromosome 10"/>
</dbReference>
<keyword evidence="3" id="KW-1185">Reference proteome</keyword>
<organism evidence="2 3">
    <name type="scientific">Brenthis ino</name>
    <name type="common">lesser marbled fritillary</name>
    <dbReference type="NCBI Taxonomy" id="405034"/>
    <lineage>
        <taxon>Eukaryota</taxon>
        <taxon>Metazoa</taxon>
        <taxon>Ecdysozoa</taxon>
        <taxon>Arthropoda</taxon>
        <taxon>Hexapoda</taxon>
        <taxon>Insecta</taxon>
        <taxon>Pterygota</taxon>
        <taxon>Neoptera</taxon>
        <taxon>Endopterygota</taxon>
        <taxon>Lepidoptera</taxon>
        <taxon>Glossata</taxon>
        <taxon>Ditrysia</taxon>
        <taxon>Papilionoidea</taxon>
        <taxon>Nymphalidae</taxon>
        <taxon>Heliconiinae</taxon>
        <taxon>Argynnini</taxon>
        <taxon>Brenthis</taxon>
    </lineage>
</organism>
<dbReference type="Gene3D" id="3.20.20.80">
    <property type="entry name" value="Glycosidases"/>
    <property type="match status" value="1"/>
</dbReference>
<name>A0A8J9Y1S4_9NEOP</name>
<evidence type="ECO:0000313" key="3">
    <source>
        <dbReference type="Proteomes" id="UP000838878"/>
    </source>
</evidence>
<reference evidence="2" key="1">
    <citation type="submission" date="2021-12" db="EMBL/GenBank/DDBJ databases">
        <authorList>
            <person name="Martin H S."/>
        </authorList>
    </citation>
    <scope>NUCLEOTIDE SEQUENCE</scope>
</reference>
<dbReference type="SUPFAM" id="SSF51445">
    <property type="entry name" value="(Trans)glycosidases"/>
    <property type="match status" value="1"/>
</dbReference>
<protein>
    <recommendedName>
        <fullName evidence="4">Alpha-amylase</fullName>
    </recommendedName>
</protein>
<comment type="similarity">
    <text evidence="1">Belongs to the glycosyl hydrolase 13 family.</text>
</comment>
<dbReference type="AlphaFoldDB" id="A0A8J9Y1S4"/>
<evidence type="ECO:0008006" key="4">
    <source>
        <dbReference type="Google" id="ProtNLM"/>
    </source>
</evidence>
<dbReference type="PANTHER" id="PTHR43447">
    <property type="entry name" value="ALPHA-AMYLASE"/>
    <property type="match status" value="1"/>
</dbReference>
<evidence type="ECO:0000313" key="2">
    <source>
        <dbReference type="EMBL" id="CAH0715704.1"/>
    </source>
</evidence>
<accession>A0A8J9Y1S4</accession>
<dbReference type="InterPro" id="IPR017853">
    <property type="entry name" value="GH"/>
</dbReference>